<dbReference type="EMBL" id="BONX01000026">
    <property type="protein sequence ID" value="GIG97411.1"/>
    <property type="molecule type" value="Genomic_DNA"/>
</dbReference>
<feature type="transmembrane region" description="Helical" evidence="7">
    <location>
        <begin position="489"/>
        <end position="509"/>
    </location>
</feature>
<feature type="transmembrane region" description="Helical" evidence="7">
    <location>
        <begin position="431"/>
        <end position="458"/>
    </location>
</feature>
<protein>
    <submittedName>
        <fullName evidence="10">ABC transporter</fullName>
    </submittedName>
</protein>
<feature type="transmembrane region" description="Helical" evidence="7">
    <location>
        <begin position="711"/>
        <end position="733"/>
    </location>
</feature>
<dbReference type="Pfam" id="PF02687">
    <property type="entry name" value="FtsX"/>
    <property type="match status" value="2"/>
</dbReference>
<feature type="domain" description="MacB-like periplasmic core" evidence="9">
    <location>
        <begin position="17"/>
        <end position="232"/>
    </location>
</feature>
<dbReference type="PANTHER" id="PTHR30572:SF4">
    <property type="entry name" value="ABC TRANSPORTER PERMEASE YTRF"/>
    <property type="match status" value="1"/>
</dbReference>
<dbReference type="InterPro" id="IPR003838">
    <property type="entry name" value="ABC3_permease_C"/>
</dbReference>
<feature type="transmembrane region" description="Helical" evidence="7">
    <location>
        <begin position="754"/>
        <end position="782"/>
    </location>
</feature>
<organism evidence="10 11">
    <name type="scientific">Plantactinospora mayteni</name>
    <dbReference type="NCBI Taxonomy" id="566021"/>
    <lineage>
        <taxon>Bacteria</taxon>
        <taxon>Bacillati</taxon>
        <taxon>Actinomycetota</taxon>
        <taxon>Actinomycetes</taxon>
        <taxon>Micromonosporales</taxon>
        <taxon>Micromonosporaceae</taxon>
        <taxon>Plantactinospora</taxon>
    </lineage>
</organism>
<dbReference type="Proteomes" id="UP000621500">
    <property type="component" value="Unassembled WGS sequence"/>
</dbReference>
<feature type="transmembrane region" description="Helical" evidence="7">
    <location>
        <begin position="407"/>
        <end position="425"/>
    </location>
</feature>
<gene>
    <name evidence="10" type="ORF">Pma05_39840</name>
</gene>
<feature type="transmembrane region" description="Helical" evidence="7">
    <location>
        <begin position="16"/>
        <end position="37"/>
    </location>
</feature>
<keyword evidence="4 7" id="KW-1133">Transmembrane helix</keyword>
<evidence type="ECO:0000256" key="5">
    <source>
        <dbReference type="ARBA" id="ARBA00023136"/>
    </source>
</evidence>
<dbReference type="Pfam" id="PF12704">
    <property type="entry name" value="MacB_PCD"/>
    <property type="match status" value="1"/>
</dbReference>
<evidence type="ECO:0000256" key="2">
    <source>
        <dbReference type="ARBA" id="ARBA00022475"/>
    </source>
</evidence>
<name>A0ABQ4ERX2_9ACTN</name>
<reference evidence="10 11" key="1">
    <citation type="submission" date="2021-01" db="EMBL/GenBank/DDBJ databases">
        <title>Whole genome shotgun sequence of Plantactinospora mayteni NBRC 109088.</title>
        <authorList>
            <person name="Komaki H."/>
            <person name="Tamura T."/>
        </authorList>
    </citation>
    <scope>NUCLEOTIDE SEQUENCE [LARGE SCALE GENOMIC DNA]</scope>
    <source>
        <strain evidence="10 11">NBRC 109088</strain>
    </source>
</reference>
<accession>A0ABQ4ERX2</accession>
<evidence type="ECO:0000256" key="1">
    <source>
        <dbReference type="ARBA" id="ARBA00004651"/>
    </source>
</evidence>
<dbReference type="PANTHER" id="PTHR30572">
    <property type="entry name" value="MEMBRANE COMPONENT OF TRANSPORTER-RELATED"/>
    <property type="match status" value="1"/>
</dbReference>
<feature type="transmembrane region" description="Helical" evidence="7">
    <location>
        <begin position="359"/>
        <end position="377"/>
    </location>
</feature>
<sequence length="835" mass="86124">MWLIGVRNLLAHRGRLVLTFVTVVLGVAFASGTLFFADSIGAAARAIRTDVAVLVAATPGEEDVEYDARPTLLPASQLPRLAAIPGVAATDGIVDGYAAVVGQDGKVARPAGFANDLIGTNWSETPRLRLVQGRAPAGPGEIAVEQVAARNGELTPGTRTTALHGAGTEEVTVVGIYLYQPALRDGPGRAPALAFDTTTAQRVLQKPDTFTSVELTAAPGVATRQLRDAVAATLPAGLVAHDGALLAEQSRQQEESDAGTTAQILLSFTLVALLIGATLIANTFAMLVGRRAREFGMLRAVGANRRQITMLVLVEAAGIGVLATAVGMVVGVGLALPMIDFAAGRDPVLGDTLHVTPRAILSSLAVGVLVTVLAAWLPARRAAAVPPVTALHGDLVLVPRAMRVRTILGLVLAVIATLFCLLGLLGNRPPFTVAGVVGAFTMLIAVVLLAAGLARVMLRLVAVPIRRRLLPRLAVENVMRNPRRTAATVSALLVGVALATGIAVFAASATQADLAAVERTVRAPFLAANIGGGQISQATLVRIRAVAGVTSAAPIRRETAGTGAETFSLTAVNPAAVGSLLNLELPTGTPDGLATGALAHESLAAEREWSVGDSVELTLNGQRVTVAITGLYADAALLGDGLLVSDDFAERHFRPGHGDTVLIGADADRSELRSGLEAALADRPDVRLYTPAQYASEEAGAFSILIRIATALLALALAIAVLGIVNTLALSVLERTREVGLLRAIGMHRRQVRAMITVESMLIVTVGGVLGIAVGILLGAMVQHAVLARPVTEATIPLSLALGAFAAMAVAGVVAAQWPARRAARTDVLEAMGTE</sequence>
<feature type="domain" description="ABC3 transporter permease C-terminal" evidence="8">
    <location>
        <begin position="712"/>
        <end position="827"/>
    </location>
</feature>
<comment type="caution">
    <text evidence="10">The sequence shown here is derived from an EMBL/GenBank/DDBJ whole genome shotgun (WGS) entry which is preliminary data.</text>
</comment>
<feature type="transmembrane region" description="Helical" evidence="7">
    <location>
        <begin position="794"/>
        <end position="816"/>
    </location>
</feature>
<keyword evidence="5 7" id="KW-0472">Membrane</keyword>
<keyword evidence="3 7" id="KW-0812">Transmembrane</keyword>
<dbReference type="InterPro" id="IPR050250">
    <property type="entry name" value="Macrolide_Exporter_MacB"/>
</dbReference>
<evidence type="ECO:0000256" key="6">
    <source>
        <dbReference type="ARBA" id="ARBA00038076"/>
    </source>
</evidence>
<feature type="transmembrane region" description="Helical" evidence="7">
    <location>
        <begin position="264"/>
        <end position="289"/>
    </location>
</feature>
<evidence type="ECO:0000313" key="11">
    <source>
        <dbReference type="Proteomes" id="UP000621500"/>
    </source>
</evidence>
<evidence type="ECO:0000256" key="7">
    <source>
        <dbReference type="SAM" id="Phobius"/>
    </source>
</evidence>
<evidence type="ECO:0000256" key="3">
    <source>
        <dbReference type="ARBA" id="ARBA00022692"/>
    </source>
</evidence>
<evidence type="ECO:0000259" key="9">
    <source>
        <dbReference type="Pfam" id="PF12704"/>
    </source>
</evidence>
<comment type="subcellular location">
    <subcellularLocation>
        <location evidence="1">Cell membrane</location>
        <topology evidence="1">Multi-pass membrane protein</topology>
    </subcellularLocation>
</comment>
<feature type="transmembrane region" description="Helical" evidence="7">
    <location>
        <begin position="310"/>
        <end position="339"/>
    </location>
</feature>
<evidence type="ECO:0000256" key="4">
    <source>
        <dbReference type="ARBA" id="ARBA00022989"/>
    </source>
</evidence>
<evidence type="ECO:0000313" key="10">
    <source>
        <dbReference type="EMBL" id="GIG97411.1"/>
    </source>
</evidence>
<dbReference type="RefSeq" id="WP_203858907.1">
    <property type="nucleotide sequence ID" value="NZ_BAAAZQ010000011.1"/>
</dbReference>
<comment type="similarity">
    <text evidence="6">Belongs to the ABC-4 integral membrane protein family.</text>
</comment>
<dbReference type="InterPro" id="IPR025857">
    <property type="entry name" value="MacB_PCD"/>
</dbReference>
<keyword evidence="11" id="KW-1185">Reference proteome</keyword>
<evidence type="ECO:0000259" key="8">
    <source>
        <dbReference type="Pfam" id="PF02687"/>
    </source>
</evidence>
<keyword evidence="2" id="KW-1003">Cell membrane</keyword>
<proteinExistence type="inferred from homology"/>
<feature type="domain" description="ABC3 transporter permease C-terminal" evidence="8">
    <location>
        <begin position="267"/>
        <end position="386"/>
    </location>
</feature>